<dbReference type="AlphaFoldDB" id="A0A179ESG6"/>
<dbReference type="GO" id="GO:0097367">
    <property type="term" value="F:carbohydrate derivative binding"/>
    <property type="evidence" value="ECO:0007669"/>
    <property type="project" value="InterPro"/>
</dbReference>
<reference evidence="6 7" key="1">
    <citation type="submission" date="2016-04" db="EMBL/GenBank/DDBJ databases">
        <title>Draft genome of an Enterococcus thailandicus strain isolated from bovine feces.</title>
        <authorList>
            <person name="Beukers A.G."/>
            <person name="Zaheer R."/>
            <person name="Goji N."/>
            <person name="Cook S.R."/>
            <person name="Amoako K."/>
            <person name="Chaves A.V."/>
            <person name="Ward M.P."/>
            <person name="Mcallister T.A."/>
        </authorList>
    </citation>
    <scope>NUCLEOTIDE SEQUENCE [LARGE SCALE GENOMIC DNA]</scope>
    <source>
        <strain evidence="6 7">F0711D 46</strain>
    </source>
</reference>
<dbReference type="InterPro" id="IPR001347">
    <property type="entry name" value="SIS_dom"/>
</dbReference>
<dbReference type="SUPFAM" id="SSF46689">
    <property type="entry name" value="Homeodomain-like"/>
    <property type="match status" value="1"/>
</dbReference>
<dbReference type="PANTHER" id="PTHR30514">
    <property type="entry name" value="GLUCOKINASE"/>
    <property type="match status" value="1"/>
</dbReference>
<dbReference type="EMBL" id="LWMN01000011">
    <property type="protein sequence ID" value="OAQ56124.1"/>
    <property type="molecule type" value="Genomic_DNA"/>
</dbReference>
<evidence type="ECO:0000256" key="2">
    <source>
        <dbReference type="ARBA" id="ARBA00023125"/>
    </source>
</evidence>
<dbReference type="PROSITE" id="PS51464">
    <property type="entry name" value="SIS"/>
    <property type="match status" value="1"/>
</dbReference>
<evidence type="ECO:0000259" key="4">
    <source>
        <dbReference type="PROSITE" id="PS51071"/>
    </source>
</evidence>
<dbReference type="InterPro" id="IPR036388">
    <property type="entry name" value="WH-like_DNA-bd_sf"/>
</dbReference>
<dbReference type="PROSITE" id="PS51071">
    <property type="entry name" value="HTH_RPIR"/>
    <property type="match status" value="1"/>
</dbReference>
<keyword evidence="3" id="KW-0804">Transcription</keyword>
<dbReference type="Gene3D" id="3.40.50.10490">
    <property type="entry name" value="Glucose-6-phosphate isomerase like protein, domain 1"/>
    <property type="match status" value="1"/>
</dbReference>
<comment type="caution">
    <text evidence="6">The sequence shown here is derived from an EMBL/GenBank/DDBJ whole genome shotgun (WGS) entry which is preliminary data.</text>
</comment>
<sequence>MKGGGAVFEAEKIKQLNELEMIVYNYLIAHLEEVSKMTIRQLSDACHVSTSTILRCCNKLGLQGFSELKFAIKNYQTQAKQQMFEQFYDATVQVDSFLKKVNNESYRIVLEQAVQMILEARHVAFSGIGTSGVLGLYGSRYFINLGLNAYSITDPFAPVPSRGLESTLAIILSVSGETVEMIEKTEDFKRYGAKVLSITNDETSTIARLADYNLSYYMPETRGKEESLNLTTQVPVVTLLEMLAQKASQEIERAH</sequence>
<dbReference type="InterPro" id="IPR046348">
    <property type="entry name" value="SIS_dom_sf"/>
</dbReference>
<dbReference type="GO" id="GO:1901135">
    <property type="term" value="P:carbohydrate derivative metabolic process"/>
    <property type="evidence" value="ECO:0007669"/>
    <property type="project" value="InterPro"/>
</dbReference>
<dbReference type="Pfam" id="PF01380">
    <property type="entry name" value="SIS"/>
    <property type="match status" value="1"/>
</dbReference>
<dbReference type="InterPro" id="IPR047640">
    <property type="entry name" value="RpiR-like"/>
</dbReference>
<dbReference type="PATRIC" id="fig|417368.6.peg.679"/>
<evidence type="ECO:0000313" key="7">
    <source>
        <dbReference type="Proteomes" id="UP000078516"/>
    </source>
</evidence>
<accession>A0A179ESG6</accession>
<dbReference type="InterPro" id="IPR035472">
    <property type="entry name" value="RpiR-like_SIS"/>
</dbReference>
<evidence type="ECO:0000313" key="6">
    <source>
        <dbReference type="EMBL" id="OAQ56124.1"/>
    </source>
</evidence>
<dbReference type="Proteomes" id="UP000078516">
    <property type="component" value="Unassembled WGS sequence"/>
</dbReference>
<keyword evidence="1" id="KW-0805">Transcription regulation</keyword>
<feature type="domain" description="HTH rpiR-type" evidence="4">
    <location>
        <begin position="3"/>
        <end position="79"/>
    </location>
</feature>
<dbReference type="SUPFAM" id="SSF53697">
    <property type="entry name" value="SIS domain"/>
    <property type="match status" value="1"/>
</dbReference>
<gene>
    <name evidence="6" type="ORF">A6E74_05225</name>
</gene>
<proteinExistence type="predicted"/>
<dbReference type="GO" id="GO:0003700">
    <property type="term" value="F:DNA-binding transcription factor activity"/>
    <property type="evidence" value="ECO:0007669"/>
    <property type="project" value="InterPro"/>
</dbReference>
<dbReference type="GO" id="GO:0003677">
    <property type="term" value="F:DNA binding"/>
    <property type="evidence" value="ECO:0007669"/>
    <property type="project" value="UniProtKB-KW"/>
</dbReference>
<dbReference type="InterPro" id="IPR000281">
    <property type="entry name" value="HTH_RpiR"/>
</dbReference>
<dbReference type="CDD" id="cd05013">
    <property type="entry name" value="SIS_RpiR"/>
    <property type="match status" value="1"/>
</dbReference>
<evidence type="ECO:0000256" key="1">
    <source>
        <dbReference type="ARBA" id="ARBA00023015"/>
    </source>
</evidence>
<dbReference type="InterPro" id="IPR009057">
    <property type="entry name" value="Homeodomain-like_sf"/>
</dbReference>
<name>A0A179ESG6_ENTTH</name>
<keyword evidence="7" id="KW-1185">Reference proteome</keyword>
<feature type="domain" description="SIS" evidence="5">
    <location>
        <begin position="113"/>
        <end position="253"/>
    </location>
</feature>
<evidence type="ECO:0000256" key="3">
    <source>
        <dbReference type="ARBA" id="ARBA00023163"/>
    </source>
</evidence>
<dbReference type="Pfam" id="PF01418">
    <property type="entry name" value="HTH_6"/>
    <property type="match status" value="1"/>
</dbReference>
<dbReference type="Gene3D" id="1.10.10.10">
    <property type="entry name" value="Winged helix-like DNA-binding domain superfamily/Winged helix DNA-binding domain"/>
    <property type="match status" value="1"/>
</dbReference>
<evidence type="ECO:0000259" key="5">
    <source>
        <dbReference type="PROSITE" id="PS51464"/>
    </source>
</evidence>
<keyword evidence="2" id="KW-0238">DNA-binding</keyword>
<dbReference type="PANTHER" id="PTHR30514:SF1">
    <property type="entry name" value="HTH-TYPE TRANSCRIPTIONAL REGULATOR HEXR-RELATED"/>
    <property type="match status" value="1"/>
</dbReference>
<protein>
    <submittedName>
        <fullName evidence="6">RpiR family transcriptional regulator</fullName>
    </submittedName>
</protein>
<organism evidence="6 7">
    <name type="scientific">Enterococcus thailandicus</name>
    <dbReference type="NCBI Taxonomy" id="417368"/>
    <lineage>
        <taxon>Bacteria</taxon>
        <taxon>Bacillati</taxon>
        <taxon>Bacillota</taxon>
        <taxon>Bacilli</taxon>
        <taxon>Lactobacillales</taxon>
        <taxon>Enterococcaceae</taxon>
        <taxon>Enterococcus</taxon>
    </lineage>
</organism>